<evidence type="ECO:0000256" key="1">
    <source>
        <dbReference type="SAM" id="SignalP"/>
    </source>
</evidence>
<accession>A0A023G262</accession>
<evidence type="ECO:0000313" key="2">
    <source>
        <dbReference type="EMBL" id="JAC27118.1"/>
    </source>
</evidence>
<dbReference type="AlphaFoldDB" id="A0A023G262"/>
<organism evidence="2">
    <name type="scientific">Amblyomma parvum</name>
    <name type="common">South American tick</name>
    <dbReference type="NCBI Taxonomy" id="251391"/>
    <lineage>
        <taxon>Eukaryota</taxon>
        <taxon>Metazoa</taxon>
        <taxon>Ecdysozoa</taxon>
        <taxon>Arthropoda</taxon>
        <taxon>Chelicerata</taxon>
        <taxon>Arachnida</taxon>
        <taxon>Acari</taxon>
        <taxon>Parasitiformes</taxon>
        <taxon>Ixodida</taxon>
        <taxon>Ixodoidea</taxon>
        <taxon>Ixodidae</taxon>
        <taxon>Amblyomminae</taxon>
        <taxon>Amblyomma</taxon>
    </lineage>
</organism>
<keyword evidence="1" id="KW-0732">Signal</keyword>
<name>A0A023G262_AMBPA</name>
<proteinExistence type="evidence at transcript level"/>
<feature type="signal peptide" evidence="1">
    <location>
        <begin position="1"/>
        <end position="19"/>
    </location>
</feature>
<feature type="chain" id="PRO_5001518013" evidence="1">
    <location>
        <begin position="20"/>
        <end position="95"/>
    </location>
</feature>
<protein>
    <submittedName>
        <fullName evidence="2">Putative secreted protein</fullName>
    </submittedName>
</protein>
<reference evidence="2" key="1">
    <citation type="submission" date="2014-03" db="EMBL/GenBank/DDBJ databases">
        <title>The sialotranscriptome of Amblyomma triste, Amblyomma parvum and Amblyomma cajennense ticks, uncovered by 454-based RNA-seq.</title>
        <authorList>
            <person name="Garcia G.R."/>
            <person name="Gardinassi L.G."/>
            <person name="Ribeiro J.M."/>
            <person name="Anatrielo E."/>
            <person name="Ferreira B.R."/>
            <person name="Moreira H.N."/>
            <person name="Mafra C."/>
            <person name="Olegario M.M."/>
            <person name="Szabo P.J."/>
            <person name="Miranda-Santos I.K."/>
            <person name="Maruyama S.R."/>
        </authorList>
    </citation>
    <scope>NUCLEOTIDE SEQUENCE</scope>
    <source>
        <strain evidence="2">Araguapaz</strain>
        <tissue evidence="2">Salivary glands</tissue>
    </source>
</reference>
<dbReference type="EMBL" id="GBBL01000202">
    <property type="protein sequence ID" value="JAC27118.1"/>
    <property type="molecule type" value="mRNA"/>
</dbReference>
<sequence>MCSTARSLCVLYLIMASQCLNPPRPEGVNAPKHSYRANRPQRVARRSPVEPRKCPVRCNPEQGPGESCGPPGCICSFLPGRNYQRGLPCVSVLSG</sequence>